<keyword evidence="1" id="KW-0472">Membrane</keyword>
<dbReference type="Proteomes" id="UP000093346">
    <property type="component" value="Chromosome"/>
</dbReference>
<dbReference type="KEGG" id="lle:AYR59_06525"/>
<dbReference type="AlphaFoldDB" id="A0AB33BU36"/>
<comment type="subcellular location">
    <subcellularLocation>
        <location evidence="1">Cell membrane</location>
        <topology evidence="1">Peripheral membrane protein</topology>
        <orientation evidence="1">Cytoplasmic side</orientation>
    </subcellularLocation>
</comment>
<evidence type="ECO:0000313" key="3">
    <source>
        <dbReference type="Proteomes" id="UP000093346"/>
    </source>
</evidence>
<keyword evidence="1" id="KW-1003">Cell membrane</keyword>
<dbReference type="GO" id="GO:0005886">
    <property type="term" value="C:plasma membrane"/>
    <property type="evidence" value="ECO:0007669"/>
    <property type="project" value="UniProtKB-SubCell"/>
</dbReference>
<name>A0AB33BU36_9LACO</name>
<dbReference type="GeneID" id="61250494"/>
<evidence type="ECO:0000256" key="1">
    <source>
        <dbReference type="HAMAP-Rule" id="MF_00386"/>
    </source>
</evidence>
<dbReference type="SMART" id="SM01234">
    <property type="entry name" value="Haemolytic"/>
    <property type="match status" value="1"/>
</dbReference>
<proteinExistence type="inferred from homology"/>
<evidence type="ECO:0000313" key="2">
    <source>
        <dbReference type="EMBL" id="ANZ59685.1"/>
    </source>
</evidence>
<reference evidence="2 3" key="1">
    <citation type="submission" date="2016-03" db="EMBL/GenBank/DDBJ databases">
        <title>Pediococcus and Lactobacillus from brewery environment - whole genome sequencing and assembly.</title>
        <authorList>
            <person name="Behr J."/>
            <person name="Geissler A.J."/>
            <person name="Vogel R.F."/>
        </authorList>
    </citation>
    <scope>NUCLEOTIDE SEQUENCE [LARGE SCALE GENOMIC DNA]</scope>
    <source>
        <strain evidence="2 3">TMW 1.481</strain>
    </source>
</reference>
<dbReference type="NCBIfam" id="TIGR00278">
    <property type="entry name" value="membrane protein insertion efficiency factor YidD"/>
    <property type="match status" value="1"/>
</dbReference>
<gene>
    <name evidence="2" type="ORF">AYR59_06525</name>
</gene>
<organism evidence="2 3">
    <name type="scientific">Fructilactobacillus lindneri</name>
    <dbReference type="NCBI Taxonomy" id="53444"/>
    <lineage>
        <taxon>Bacteria</taxon>
        <taxon>Bacillati</taxon>
        <taxon>Bacillota</taxon>
        <taxon>Bacilli</taxon>
        <taxon>Lactobacillales</taxon>
        <taxon>Lactobacillaceae</taxon>
        <taxon>Fructilactobacillus</taxon>
    </lineage>
</organism>
<protein>
    <recommendedName>
        <fullName evidence="1">Putative membrane protein insertion efficiency factor</fullName>
    </recommendedName>
</protein>
<dbReference type="Pfam" id="PF01809">
    <property type="entry name" value="YidD"/>
    <property type="match status" value="1"/>
</dbReference>
<dbReference type="HAMAP" id="MF_00386">
    <property type="entry name" value="UPF0161_YidD"/>
    <property type="match status" value="1"/>
</dbReference>
<comment type="similarity">
    <text evidence="1">Belongs to the UPF0161 family.</text>
</comment>
<dbReference type="EMBL" id="CP014907">
    <property type="protein sequence ID" value="ANZ59685.1"/>
    <property type="molecule type" value="Genomic_DNA"/>
</dbReference>
<comment type="function">
    <text evidence="1">Could be involved in insertion of integral membrane proteins into the membrane.</text>
</comment>
<dbReference type="PANTHER" id="PTHR33383">
    <property type="entry name" value="MEMBRANE PROTEIN INSERTION EFFICIENCY FACTOR-RELATED"/>
    <property type="match status" value="1"/>
</dbReference>
<dbReference type="RefSeq" id="WP_054646340.1">
    <property type="nucleotide sequence ID" value="NZ_CP014872.1"/>
</dbReference>
<accession>A0AB33BU36</accession>
<sequence length="82" mass="9371">MKQILISLIEFYQKNISAYTTAKCRYQPTCSNYMLIAIQRFGTIKGIMMGCARILRCNPFVKGGYDPVPTHFKLSKNNSTKN</sequence>
<dbReference type="InterPro" id="IPR002696">
    <property type="entry name" value="Membr_insert_effic_factor_YidD"/>
</dbReference>
<dbReference type="PANTHER" id="PTHR33383:SF1">
    <property type="entry name" value="MEMBRANE PROTEIN INSERTION EFFICIENCY FACTOR-RELATED"/>
    <property type="match status" value="1"/>
</dbReference>